<evidence type="ECO:0000256" key="3">
    <source>
        <dbReference type="ARBA" id="ARBA00022596"/>
    </source>
</evidence>
<comment type="similarity">
    <text evidence="1 9">Belongs to the transcriptional regulatory CopG/NikR family.</text>
</comment>
<evidence type="ECO:0000313" key="13">
    <source>
        <dbReference type="EMBL" id="SQI40194.1"/>
    </source>
</evidence>
<keyword evidence="3 9" id="KW-0533">Nickel</keyword>
<proteinExistence type="inferred from homology"/>
<dbReference type="AlphaFoldDB" id="A0A2X4XU07"/>
<dbReference type="GO" id="GO:0003700">
    <property type="term" value="F:DNA-binding transcription factor activity"/>
    <property type="evidence" value="ECO:0007669"/>
    <property type="project" value="UniProtKB-UniRule"/>
</dbReference>
<keyword evidence="9" id="KW-0678">Repressor</keyword>
<evidence type="ECO:0000256" key="4">
    <source>
        <dbReference type="ARBA" id="ARBA00022723"/>
    </source>
</evidence>
<feature type="domain" description="Ribbon-helix-helix protein CopG" evidence="11">
    <location>
        <begin position="3"/>
        <end position="38"/>
    </location>
</feature>
<organism evidence="13 14">
    <name type="scientific">Leminorella richardii</name>
    <dbReference type="NCBI Taxonomy" id="158841"/>
    <lineage>
        <taxon>Bacteria</taxon>
        <taxon>Pseudomonadati</taxon>
        <taxon>Pseudomonadota</taxon>
        <taxon>Gammaproteobacteria</taxon>
        <taxon>Enterobacterales</taxon>
        <taxon>Budviciaceae</taxon>
        <taxon>Leminorella</taxon>
    </lineage>
</organism>
<dbReference type="InterPro" id="IPR002145">
    <property type="entry name" value="CopG"/>
</dbReference>
<comment type="function">
    <text evidence="8 9">Transcriptional repressor of the nikABCDE operon. Is active in the presence of excessive concentrations of intracellular nickel.</text>
</comment>
<dbReference type="KEGG" id="lri:NCTC12151_01584"/>
<dbReference type="InterPro" id="IPR014864">
    <property type="entry name" value="TF_NikR_Ni-bd_C"/>
</dbReference>
<protein>
    <recommendedName>
        <fullName evidence="2 9">Nickel-responsive regulator</fullName>
    </recommendedName>
</protein>
<name>A0A2X4XU07_9GAMM</name>
<evidence type="ECO:0000256" key="5">
    <source>
        <dbReference type="ARBA" id="ARBA00023015"/>
    </source>
</evidence>
<reference evidence="13 14" key="1">
    <citation type="submission" date="2018-06" db="EMBL/GenBank/DDBJ databases">
        <authorList>
            <consortium name="Pathogen Informatics"/>
            <person name="Doyle S."/>
        </authorList>
    </citation>
    <scope>NUCLEOTIDE SEQUENCE [LARGE SCALE GENOMIC DNA]</scope>
    <source>
        <strain evidence="13 14">NCTC12151</strain>
    </source>
</reference>
<keyword evidence="7 9" id="KW-0804">Transcription</keyword>
<evidence type="ECO:0000256" key="1">
    <source>
        <dbReference type="ARBA" id="ARBA00008478"/>
    </source>
</evidence>
<dbReference type="GO" id="GO:0010045">
    <property type="term" value="P:response to nickel cation"/>
    <property type="evidence" value="ECO:0007669"/>
    <property type="project" value="InterPro"/>
</dbReference>
<keyword evidence="6 9" id="KW-0238">DNA-binding</keyword>
<dbReference type="GO" id="GO:0043565">
    <property type="term" value="F:sequence-specific DNA binding"/>
    <property type="evidence" value="ECO:0007669"/>
    <property type="project" value="UniProtKB-ARBA"/>
</dbReference>
<dbReference type="Gene3D" id="1.10.1220.10">
    <property type="entry name" value="Met repressor-like"/>
    <property type="match status" value="1"/>
</dbReference>
<dbReference type="NCBIfam" id="NF002815">
    <property type="entry name" value="PRK02967.1"/>
    <property type="match status" value="1"/>
</dbReference>
<feature type="domain" description="Transcription factor NikR nickel binding C-terminal" evidence="12">
    <location>
        <begin position="54"/>
        <end position="129"/>
    </location>
</feature>
<feature type="binding site" evidence="9">
    <location>
        <position position="88"/>
    </location>
    <ligand>
        <name>Ni(2+)</name>
        <dbReference type="ChEBI" id="CHEBI:49786"/>
    </ligand>
</feature>
<gene>
    <name evidence="9 13" type="primary">nikR</name>
    <name evidence="13" type="ORF">NCTC12151_01584</name>
</gene>
<dbReference type="PANTHER" id="PTHR34719">
    <property type="entry name" value="NICKEL-RESPONSIVE REGULATOR"/>
    <property type="match status" value="1"/>
</dbReference>
<accession>A0A2X4XU07</accession>
<dbReference type="PANTHER" id="PTHR34719:SF2">
    <property type="entry name" value="NICKEL-RESPONSIVE REGULATOR"/>
    <property type="match status" value="1"/>
</dbReference>
<dbReference type="InterPro" id="IPR045865">
    <property type="entry name" value="ACT-like_dom_sf"/>
</dbReference>
<dbReference type="OrthoDB" id="9806294at2"/>
<evidence type="ECO:0000256" key="8">
    <source>
        <dbReference type="ARBA" id="ARBA00024723"/>
    </source>
</evidence>
<evidence type="ECO:0000259" key="12">
    <source>
        <dbReference type="Pfam" id="PF08753"/>
    </source>
</evidence>
<comment type="cofactor">
    <cofactor evidence="9">
        <name>Ni(2+)</name>
        <dbReference type="ChEBI" id="CHEBI:49786"/>
    </cofactor>
    <text evidence="9">Binds 1 nickel ion per subunit.</text>
</comment>
<dbReference type="Proteomes" id="UP000249005">
    <property type="component" value="Chromosome 1"/>
</dbReference>
<dbReference type="EMBL" id="LS483470">
    <property type="protein sequence ID" value="SQI40194.1"/>
    <property type="molecule type" value="Genomic_DNA"/>
</dbReference>
<dbReference type="CDD" id="cd22231">
    <property type="entry name" value="RHH_NikR_HicB-like"/>
    <property type="match status" value="1"/>
</dbReference>
<dbReference type="Pfam" id="PF01402">
    <property type="entry name" value="RHH_1"/>
    <property type="match status" value="1"/>
</dbReference>
<dbReference type="InterPro" id="IPR013321">
    <property type="entry name" value="Arc_rbn_hlx_hlx"/>
</dbReference>
<evidence type="ECO:0000256" key="10">
    <source>
        <dbReference type="SAM" id="MobiDB-lite"/>
    </source>
</evidence>
<comment type="subunit">
    <text evidence="9">Homotetramer.</text>
</comment>
<feature type="region of interest" description="Disordered" evidence="10">
    <location>
        <begin position="132"/>
        <end position="154"/>
    </location>
</feature>
<feature type="binding site" evidence="9">
    <location>
        <position position="77"/>
    </location>
    <ligand>
        <name>Ni(2+)</name>
        <dbReference type="ChEBI" id="CHEBI:49786"/>
    </ligand>
</feature>
<keyword evidence="5 9" id="KW-0805">Transcription regulation</keyword>
<evidence type="ECO:0000256" key="2">
    <source>
        <dbReference type="ARBA" id="ARBA00016818"/>
    </source>
</evidence>
<dbReference type="InterPro" id="IPR010985">
    <property type="entry name" value="Ribbon_hlx_hlx"/>
</dbReference>
<evidence type="ECO:0000313" key="14">
    <source>
        <dbReference type="Proteomes" id="UP000249005"/>
    </source>
</evidence>
<dbReference type="Pfam" id="PF08753">
    <property type="entry name" value="NikR_C"/>
    <property type="match status" value="1"/>
</dbReference>
<dbReference type="InterPro" id="IPR027271">
    <property type="entry name" value="Acetolactate_synth/TF_NikR_C"/>
</dbReference>
<feature type="binding site" evidence="9">
    <location>
        <position position="96"/>
    </location>
    <ligand>
        <name>Ni(2+)</name>
        <dbReference type="ChEBI" id="CHEBI:49786"/>
    </ligand>
</feature>
<dbReference type="InterPro" id="IPR050192">
    <property type="entry name" value="CopG/NikR_regulator"/>
</dbReference>
<dbReference type="RefSeq" id="WP_111740137.1">
    <property type="nucleotide sequence ID" value="NZ_LR698987.1"/>
</dbReference>
<feature type="binding site" evidence="9">
    <location>
        <position position="90"/>
    </location>
    <ligand>
        <name>Ni(2+)</name>
        <dbReference type="ChEBI" id="CHEBI:49786"/>
    </ligand>
</feature>
<keyword evidence="14" id="KW-1185">Reference proteome</keyword>
<dbReference type="Gene3D" id="3.30.70.1150">
    <property type="entry name" value="ACT-like. Chain A, domain 2"/>
    <property type="match status" value="1"/>
</dbReference>
<dbReference type="GO" id="GO:0016151">
    <property type="term" value="F:nickel cation binding"/>
    <property type="evidence" value="ECO:0007669"/>
    <property type="project" value="UniProtKB-UniRule"/>
</dbReference>
<dbReference type="HAMAP" id="MF_00476">
    <property type="entry name" value="NikR"/>
    <property type="match status" value="1"/>
</dbReference>
<evidence type="ECO:0000256" key="6">
    <source>
        <dbReference type="ARBA" id="ARBA00023125"/>
    </source>
</evidence>
<dbReference type="InterPro" id="IPR022988">
    <property type="entry name" value="Ni_resp_reg_NikR"/>
</dbReference>
<sequence length="154" mass="17506">MQRITISIDDDLMEEIDSIIKKKNYQNRSEAIRDLARAGIQNSSFAVEGNPPCVGALVYVYDHDSRELSKRLTRTFHEQHDLTLASLHVHLDHGSCMEVSMLKGEADRVSQLAEQVITERGVRYGKLILVPDNTAGHDHHHEHSHHHDESDSHD</sequence>
<dbReference type="NCBIfam" id="NF003381">
    <property type="entry name" value="PRK04460.1"/>
    <property type="match status" value="1"/>
</dbReference>
<evidence type="ECO:0000259" key="11">
    <source>
        <dbReference type="Pfam" id="PF01402"/>
    </source>
</evidence>
<keyword evidence="4 9" id="KW-0479">Metal-binding</keyword>
<dbReference type="NCBIfam" id="TIGR02793">
    <property type="entry name" value="nikR"/>
    <property type="match status" value="1"/>
</dbReference>
<dbReference type="SUPFAM" id="SSF55021">
    <property type="entry name" value="ACT-like"/>
    <property type="match status" value="1"/>
</dbReference>
<evidence type="ECO:0000256" key="9">
    <source>
        <dbReference type="HAMAP-Rule" id="MF_00476"/>
    </source>
</evidence>
<feature type="compositionally biased region" description="Basic and acidic residues" evidence="10">
    <location>
        <begin position="135"/>
        <end position="154"/>
    </location>
</feature>
<dbReference type="InterPro" id="IPR014160">
    <property type="entry name" value="Nickel_NikR_proteobac"/>
</dbReference>
<evidence type="ECO:0000256" key="7">
    <source>
        <dbReference type="ARBA" id="ARBA00023163"/>
    </source>
</evidence>
<dbReference type="SUPFAM" id="SSF47598">
    <property type="entry name" value="Ribbon-helix-helix"/>
    <property type="match status" value="1"/>
</dbReference>